<keyword evidence="1" id="KW-1133">Transmembrane helix</keyword>
<protein>
    <submittedName>
        <fullName evidence="2">Uncharacterized protein</fullName>
    </submittedName>
</protein>
<dbReference type="EMBL" id="VUJW01000011">
    <property type="protein sequence ID" value="KAA1425673.1"/>
    <property type="molecule type" value="Genomic_DNA"/>
</dbReference>
<proteinExistence type="predicted"/>
<dbReference type="RefSeq" id="WP_149751859.1">
    <property type="nucleotide sequence ID" value="NZ_VUJW01000011.1"/>
</dbReference>
<evidence type="ECO:0000256" key="1">
    <source>
        <dbReference type="SAM" id="Phobius"/>
    </source>
</evidence>
<dbReference type="Proteomes" id="UP000324351">
    <property type="component" value="Unassembled WGS sequence"/>
</dbReference>
<keyword evidence="1" id="KW-0812">Transmembrane</keyword>
<reference evidence="2 3" key="2">
    <citation type="submission" date="2019-09" db="EMBL/GenBank/DDBJ databases">
        <authorList>
            <person name="Jin C."/>
        </authorList>
    </citation>
    <scope>NUCLEOTIDE SEQUENCE [LARGE SCALE GENOMIC DNA]</scope>
    <source>
        <strain evidence="2 3">BN140041</strain>
    </source>
</reference>
<comment type="caution">
    <text evidence="2">The sequence shown here is derived from an EMBL/GenBank/DDBJ whole genome shotgun (WGS) entry which is preliminary data.</text>
</comment>
<gene>
    <name evidence="2" type="ORF">F0U47_17975</name>
</gene>
<keyword evidence="3" id="KW-1185">Reference proteome</keyword>
<name>A0A5B1LYD4_9ACTN</name>
<feature type="transmembrane region" description="Helical" evidence="1">
    <location>
        <begin position="41"/>
        <end position="60"/>
    </location>
</feature>
<dbReference type="AlphaFoldDB" id="A0A5B1LYD4"/>
<reference evidence="2 3" key="1">
    <citation type="submission" date="2019-09" db="EMBL/GenBank/DDBJ databases">
        <title>Nocardioides panacisoli sp. nov., isolated from the soil of a ginseng field.</title>
        <authorList>
            <person name="Cho C."/>
        </authorList>
    </citation>
    <scope>NUCLEOTIDE SEQUENCE [LARGE SCALE GENOMIC DNA]</scope>
    <source>
        <strain evidence="2 3">BN140041</strain>
    </source>
</reference>
<sequence length="181" mass="18470">MLILREVPRSGVRLSAGLSAAETTTALAIAHTTAGGELPSAGWLLAIAATAYAAGLVVLRGRAPVRLVLPALVGLQVVMHAWLVQLTSGGGLHPHGAGADALLGLSWPMLLAHLAAGAVAAVVWIARRRAVDVLLGWSDTPSLPTPHRTRVAAWRVAVALVGRDVVAGPTRGPPARSLATA</sequence>
<organism evidence="2 3">
    <name type="scientific">Nocardioides antri</name>
    <dbReference type="NCBI Taxonomy" id="2607659"/>
    <lineage>
        <taxon>Bacteria</taxon>
        <taxon>Bacillati</taxon>
        <taxon>Actinomycetota</taxon>
        <taxon>Actinomycetes</taxon>
        <taxon>Propionibacteriales</taxon>
        <taxon>Nocardioidaceae</taxon>
        <taxon>Nocardioides</taxon>
    </lineage>
</organism>
<keyword evidence="1" id="KW-0472">Membrane</keyword>
<evidence type="ECO:0000313" key="3">
    <source>
        <dbReference type="Proteomes" id="UP000324351"/>
    </source>
</evidence>
<feature type="transmembrane region" description="Helical" evidence="1">
    <location>
        <begin position="105"/>
        <end position="126"/>
    </location>
</feature>
<accession>A0A5B1LYD4</accession>
<feature type="transmembrane region" description="Helical" evidence="1">
    <location>
        <begin position="67"/>
        <end position="85"/>
    </location>
</feature>
<evidence type="ECO:0000313" key="2">
    <source>
        <dbReference type="EMBL" id="KAA1425673.1"/>
    </source>
</evidence>